<organism evidence="1 2">
    <name type="scientific">Pseudomonas aegrilactucae</name>
    <dbReference type="NCBI Taxonomy" id="2854028"/>
    <lineage>
        <taxon>Bacteria</taxon>
        <taxon>Pseudomonadati</taxon>
        <taxon>Pseudomonadota</taxon>
        <taxon>Gammaproteobacteria</taxon>
        <taxon>Pseudomonadales</taxon>
        <taxon>Pseudomonadaceae</taxon>
        <taxon>Pseudomonas</taxon>
    </lineage>
</organism>
<evidence type="ECO:0000313" key="1">
    <source>
        <dbReference type="EMBL" id="MBV6290499.1"/>
    </source>
</evidence>
<dbReference type="EMBL" id="JAHTBI010000176">
    <property type="protein sequence ID" value="MBV6290499.1"/>
    <property type="molecule type" value="Genomic_DNA"/>
</dbReference>
<evidence type="ECO:0000313" key="2">
    <source>
        <dbReference type="Proteomes" id="UP001106592"/>
    </source>
</evidence>
<accession>A0A9Q2XS05</accession>
<proteinExistence type="predicted"/>
<dbReference type="AlphaFoldDB" id="A0A9Q2XS05"/>
<reference evidence="1" key="1">
    <citation type="journal article" date="2022" name="Int. J. Syst. Evol. Microbiol.">
        <title>Pseudomonas aegrilactucae sp. nov. and Pseudomonas morbosilactucae sp. nov., pathogens causing bacterial rot of lettuce in Japan.</title>
        <authorList>
            <person name="Sawada H."/>
            <person name="Fujikawa T."/>
            <person name="Satou M."/>
        </authorList>
    </citation>
    <scope>NUCLEOTIDE SEQUENCE</scope>
    <source>
        <strain evidence="1">MAFF 301350</strain>
    </source>
</reference>
<protein>
    <submittedName>
        <fullName evidence="1">Uncharacterized protein</fullName>
    </submittedName>
</protein>
<keyword evidence="2" id="KW-1185">Reference proteome</keyword>
<dbReference type="Proteomes" id="UP001106592">
    <property type="component" value="Unassembled WGS sequence"/>
</dbReference>
<comment type="caution">
    <text evidence="1">The sequence shown here is derived from an EMBL/GenBank/DDBJ whole genome shotgun (WGS) entry which is preliminary data.</text>
</comment>
<gene>
    <name evidence="1" type="ORF">KUO17_26390</name>
</gene>
<sequence>MILKYIYLYLNLDEYPKEIYVPFGFRTRYLCNYIERGIKYLKFEVSGFNRICIQGTSVPSGGSTIQDEKAIVSKVGFDVVEYESLKGDEFHEFYISMLVKGLSECSREHAIPLNAILEIIESFREGGYRNEWVFQKKLFREQNIEAILLCRLDVNNFVLTLRLNCKKEVIFEQEILKTKPDEIIYTNKFKSLEVSDGAVLVVDKFGNTVFSTALPRLNS</sequence>
<reference evidence="1" key="2">
    <citation type="journal article" date="2023" name="Plant Pathol.">
        <title>Dismantling and reorganizing Pseudomonas marginalis sensu#lato.</title>
        <authorList>
            <person name="Sawada H."/>
            <person name="Fujikawa T."/>
            <person name="Satou M."/>
        </authorList>
    </citation>
    <scope>NUCLEOTIDE SEQUENCE</scope>
    <source>
        <strain evidence="1">MAFF 301350</strain>
    </source>
</reference>
<dbReference type="RefSeq" id="WP_217978479.1">
    <property type="nucleotide sequence ID" value="NZ_JAHTBI010000176.1"/>
</dbReference>
<name>A0A9Q2XS05_9PSED</name>